<feature type="modified residue" description="3-oxoalanine (Cys)" evidence="6">
    <location>
        <position position="72"/>
    </location>
</feature>
<evidence type="ECO:0000256" key="5">
    <source>
        <dbReference type="ARBA" id="ARBA00023180"/>
    </source>
</evidence>
<accession>A0A2G8JTA8</accession>
<evidence type="ECO:0000256" key="7">
    <source>
        <dbReference type="SAM" id="SignalP"/>
    </source>
</evidence>
<dbReference type="AlphaFoldDB" id="A0A2G8JTA8"/>
<feature type="chain" id="PRO_5013627652" evidence="7">
    <location>
        <begin position="24"/>
        <end position="491"/>
    </location>
</feature>
<feature type="domain" description="Sulfatase N-terminal" evidence="8">
    <location>
        <begin position="28"/>
        <end position="365"/>
    </location>
</feature>
<dbReference type="PANTHER" id="PTHR43108">
    <property type="entry name" value="N-ACETYLGLUCOSAMINE-6-SULFATASE FAMILY MEMBER"/>
    <property type="match status" value="1"/>
</dbReference>
<sequence>CTKMDQFLFKGILALLLSCFVKTDTTKPNIVFILTDDQDVELGGMIPMVKTLKLLGNGGMTFQNMFTVSPLCCPSRSSILTGNYVHNHEAVNNSISGNCSSTTWQKGPEKNTLATQLQAQGYYTFFAGKYLNQYGDPSVGGAGHIPPGWDDWNGLIYNSVYYNYNISVNGVVETHHDDYYKDYLTDLIHNKSIDFLKVNRGNDEPFFMMLSTPACHRPFDSAPQYVKNFTTKKAPRDKAFNTKAKNKHWLIQQAPHPMSNDSMDYVDDAFRKRWRTLLSVDDMVSDLITTLENLTLLNSTFIFFASDNGFHLGQFSLPNDKRQMYEFDIRVPLLVRGPGVKAGSKSLDPVLTIDLMPTFVHLASGSEPTDVDGTSFVPLLLPKKKKKKNAAWRKDMLIEHQGEYLAKGFEDCSHTEFLNECWPNCVCEDAYNNTYSCLRSLSPTDNYILCQFSDAQTVSLWWFDYTFKSNDQHLAYTCITLRANVHEEANL</sequence>
<reference evidence="9 10" key="1">
    <citation type="journal article" date="2017" name="PLoS Biol.">
        <title>The sea cucumber genome provides insights into morphological evolution and visceral regeneration.</title>
        <authorList>
            <person name="Zhang X."/>
            <person name="Sun L."/>
            <person name="Yuan J."/>
            <person name="Sun Y."/>
            <person name="Gao Y."/>
            <person name="Zhang L."/>
            <person name="Li S."/>
            <person name="Dai H."/>
            <person name="Hamel J.F."/>
            <person name="Liu C."/>
            <person name="Yu Y."/>
            <person name="Liu S."/>
            <person name="Lin W."/>
            <person name="Guo K."/>
            <person name="Jin S."/>
            <person name="Xu P."/>
            <person name="Storey K.B."/>
            <person name="Huan P."/>
            <person name="Zhang T."/>
            <person name="Zhou Y."/>
            <person name="Zhang J."/>
            <person name="Lin C."/>
            <person name="Li X."/>
            <person name="Xing L."/>
            <person name="Huo D."/>
            <person name="Sun M."/>
            <person name="Wang L."/>
            <person name="Mercier A."/>
            <person name="Li F."/>
            <person name="Yang H."/>
            <person name="Xiang J."/>
        </authorList>
    </citation>
    <scope>NUCLEOTIDE SEQUENCE [LARGE SCALE GENOMIC DNA]</scope>
    <source>
        <strain evidence="9">Shaxun</strain>
        <tissue evidence="9">Muscle</tissue>
    </source>
</reference>
<comment type="similarity">
    <text evidence="2">Belongs to the sulfatase family.</text>
</comment>
<dbReference type="InterPro" id="IPR012251">
    <property type="entry name" value="GlcNAc_6-SO4ase"/>
</dbReference>
<evidence type="ECO:0000256" key="6">
    <source>
        <dbReference type="PIRSR" id="PIRSR036666-50"/>
    </source>
</evidence>
<dbReference type="CDD" id="cd16147">
    <property type="entry name" value="G6S"/>
    <property type="match status" value="1"/>
</dbReference>
<dbReference type="STRING" id="307972.A0A2G8JTA8"/>
<keyword evidence="3 7" id="KW-0732">Signal</keyword>
<dbReference type="GO" id="GO:0005539">
    <property type="term" value="F:glycosaminoglycan binding"/>
    <property type="evidence" value="ECO:0007669"/>
    <property type="project" value="TreeGrafter"/>
</dbReference>
<dbReference type="Pfam" id="PF00884">
    <property type="entry name" value="Sulfatase"/>
    <property type="match status" value="1"/>
</dbReference>
<evidence type="ECO:0000313" key="9">
    <source>
        <dbReference type="EMBL" id="PIK38994.1"/>
    </source>
</evidence>
<dbReference type="GO" id="GO:0030203">
    <property type="term" value="P:glycosaminoglycan metabolic process"/>
    <property type="evidence" value="ECO:0007669"/>
    <property type="project" value="InterPro"/>
</dbReference>
<dbReference type="InterPro" id="IPR000917">
    <property type="entry name" value="Sulfatase_N"/>
</dbReference>
<dbReference type="PIRSF" id="PIRSF036666">
    <property type="entry name" value="G6S"/>
    <property type="match status" value="1"/>
</dbReference>
<dbReference type="OrthoDB" id="96314at2759"/>
<proteinExistence type="inferred from homology"/>
<dbReference type="PROSITE" id="PS00523">
    <property type="entry name" value="SULFATASE_1"/>
    <property type="match status" value="1"/>
</dbReference>
<evidence type="ECO:0000313" key="10">
    <source>
        <dbReference type="Proteomes" id="UP000230750"/>
    </source>
</evidence>
<dbReference type="Gene3D" id="3.40.720.10">
    <property type="entry name" value="Alkaline Phosphatase, subunit A"/>
    <property type="match status" value="1"/>
</dbReference>
<keyword evidence="5" id="KW-0325">Glycoprotein</keyword>
<comment type="cofactor">
    <cofactor evidence="1">
        <name>Ca(2+)</name>
        <dbReference type="ChEBI" id="CHEBI:29108"/>
    </cofactor>
</comment>
<comment type="PTM">
    <text evidence="6">The conversion to 3-oxoalanine (also known as C-formylglycine, FGly), of a serine or cysteine residue in prokaryotes and of a cysteine residue in eukaryotes, is critical for catalytic activity.</text>
</comment>
<dbReference type="InterPro" id="IPR017850">
    <property type="entry name" value="Alkaline_phosphatase_core_sf"/>
</dbReference>
<dbReference type="EMBL" id="MRZV01001289">
    <property type="protein sequence ID" value="PIK38994.1"/>
    <property type="molecule type" value="Genomic_DNA"/>
</dbReference>
<dbReference type="GO" id="GO:0008449">
    <property type="term" value="F:N-acetylglucosamine-6-sulfatase activity"/>
    <property type="evidence" value="ECO:0007669"/>
    <property type="project" value="InterPro"/>
</dbReference>
<organism evidence="9 10">
    <name type="scientific">Stichopus japonicus</name>
    <name type="common">Sea cucumber</name>
    <dbReference type="NCBI Taxonomy" id="307972"/>
    <lineage>
        <taxon>Eukaryota</taxon>
        <taxon>Metazoa</taxon>
        <taxon>Echinodermata</taxon>
        <taxon>Eleutherozoa</taxon>
        <taxon>Echinozoa</taxon>
        <taxon>Holothuroidea</taxon>
        <taxon>Aspidochirotacea</taxon>
        <taxon>Aspidochirotida</taxon>
        <taxon>Stichopodidae</taxon>
        <taxon>Apostichopus</taxon>
    </lineage>
</organism>
<comment type="caution">
    <text evidence="9">The sequence shown here is derived from an EMBL/GenBank/DDBJ whole genome shotgun (WGS) entry which is preliminary data.</text>
</comment>
<gene>
    <name evidence="9" type="ORF">BSL78_24160</name>
</gene>
<name>A0A2G8JTA8_STIJA</name>
<protein>
    <submittedName>
        <fullName evidence="9">Putative N-acetylglucosamine-6-sulfatase-like</fullName>
    </submittedName>
</protein>
<dbReference type="Proteomes" id="UP000230750">
    <property type="component" value="Unassembled WGS sequence"/>
</dbReference>
<keyword evidence="10" id="KW-1185">Reference proteome</keyword>
<evidence type="ECO:0000259" key="8">
    <source>
        <dbReference type="Pfam" id="PF00884"/>
    </source>
</evidence>
<dbReference type="PANTHER" id="PTHR43108:SF8">
    <property type="entry name" value="SD21168P"/>
    <property type="match status" value="1"/>
</dbReference>
<evidence type="ECO:0000256" key="1">
    <source>
        <dbReference type="ARBA" id="ARBA00001913"/>
    </source>
</evidence>
<dbReference type="PROSITE" id="PS00149">
    <property type="entry name" value="SULFATASE_2"/>
    <property type="match status" value="1"/>
</dbReference>
<evidence type="ECO:0000256" key="2">
    <source>
        <dbReference type="ARBA" id="ARBA00008779"/>
    </source>
</evidence>
<feature type="non-terminal residue" evidence="9">
    <location>
        <position position="1"/>
    </location>
</feature>
<evidence type="ECO:0000256" key="4">
    <source>
        <dbReference type="ARBA" id="ARBA00022801"/>
    </source>
</evidence>
<dbReference type="SUPFAM" id="SSF53649">
    <property type="entry name" value="Alkaline phosphatase-like"/>
    <property type="match status" value="1"/>
</dbReference>
<feature type="signal peptide" evidence="7">
    <location>
        <begin position="1"/>
        <end position="23"/>
    </location>
</feature>
<dbReference type="InterPro" id="IPR024607">
    <property type="entry name" value="Sulfatase_CS"/>
</dbReference>
<keyword evidence="4" id="KW-0378">Hydrolase</keyword>
<evidence type="ECO:0000256" key="3">
    <source>
        <dbReference type="ARBA" id="ARBA00022729"/>
    </source>
</evidence>